<name>A0AAF0INE8_9BASI</name>
<comment type="similarity">
    <text evidence="1 2">Belongs to the peroxin-16 family.</text>
</comment>
<dbReference type="InterPro" id="IPR013919">
    <property type="entry name" value="Pex16"/>
</dbReference>
<sequence>MARRAWQAYERLLLANASQITALESSLRSITYVLPGRFKDAELAGEAIYAGVHLLGMYHDSVLFKIVYSRRAKQAHALVQQARDELSGDLPKLSLHARYTNFWHSSSRRYGTAAVLLMIIEASQLFVEMVARRKLRERAWDVVVSIELLKALLRFALVQASQRRPVVQPPLPQREIDPALLEHSSASPTYTWHGERSGVTHTSINALVPLPNAACGVARTEEPDIYEYLLSHTLTDQDVAPPAQLVRKLQGTVGRVAEAVYILRPLVYVLALRKWGKRDAKPFVLSLVLELLAASLRRRSFYLPRESAEKMPVPPMSSVSLMLSMLGIENSFLDWLAGSLSRSDPRRALAKPISAVEGDEWAARDRSFWWYLLRGPVWYNYTRPKLESLVRRTEGKRLIGVLASIGGDYLPLVDEYYYYTAA</sequence>
<keyword evidence="2" id="KW-0962">Peroxisome biogenesis</keyword>
<evidence type="ECO:0000256" key="1">
    <source>
        <dbReference type="ARBA" id="ARBA00009505"/>
    </source>
</evidence>
<proteinExistence type="inferred from homology"/>
<reference evidence="3" key="1">
    <citation type="submission" date="2023-03" db="EMBL/GenBank/DDBJ databases">
        <title>Mating type loci evolution in Malassezia.</title>
        <authorList>
            <person name="Coelho M.A."/>
        </authorList>
    </citation>
    <scope>NUCLEOTIDE SEQUENCE</scope>
    <source>
        <strain evidence="3">CBS 14135</strain>
    </source>
</reference>
<dbReference type="PANTHER" id="PTHR13299:SF0">
    <property type="entry name" value="PEROXISOMAL MEMBRANE PROTEIN PEX16"/>
    <property type="match status" value="1"/>
</dbReference>
<gene>
    <name evidence="3" type="ORF">MBRA1_001664</name>
</gene>
<evidence type="ECO:0000256" key="2">
    <source>
        <dbReference type="RuleBase" id="RU365003"/>
    </source>
</evidence>
<keyword evidence="4" id="KW-1185">Reference proteome</keyword>
<dbReference type="Pfam" id="PF08610">
    <property type="entry name" value="Pex16"/>
    <property type="match status" value="2"/>
</dbReference>
<dbReference type="GO" id="GO:0005778">
    <property type="term" value="C:peroxisomal membrane"/>
    <property type="evidence" value="ECO:0007669"/>
    <property type="project" value="UniProtKB-SubCell"/>
</dbReference>
<organism evidence="3 4">
    <name type="scientific">Malassezia brasiliensis</name>
    <dbReference type="NCBI Taxonomy" id="1821822"/>
    <lineage>
        <taxon>Eukaryota</taxon>
        <taxon>Fungi</taxon>
        <taxon>Dikarya</taxon>
        <taxon>Basidiomycota</taxon>
        <taxon>Ustilaginomycotina</taxon>
        <taxon>Malasseziomycetes</taxon>
        <taxon>Malasseziales</taxon>
        <taxon>Malasseziaceae</taxon>
        <taxon>Malassezia</taxon>
    </lineage>
</organism>
<dbReference type="AlphaFoldDB" id="A0AAF0INE8"/>
<dbReference type="PANTHER" id="PTHR13299">
    <property type="entry name" value="PEROXISOMAL MEMBRANE PROTEIN PEX16"/>
    <property type="match status" value="1"/>
</dbReference>
<comment type="subcellular location">
    <subcellularLocation>
        <location evidence="2">Peroxisome membrane</location>
    </subcellularLocation>
</comment>
<keyword evidence="2" id="KW-0576">Peroxisome</keyword>
<dbReference type="GO" id="GO:0007031">
    <property type="term" value="P:peroxisome organization"/>
    <property type="evidence" value="ECO:0007669"/>
    <property type="project" value="UniProtKB-KW"/>
</dbReference>
<dbReference type="EMBL" id="CP119952">
    <property type="protein sequence ID" value="WFC95024.1"/>
    <property type="molecule type" value="Genomic_DNA"/>
</dbReference>
<evidence type="ECO:0000313" key="3">
    <source>
        <dbReference type="EMBL" id="WFC95024.1"/>
    </source>
</evidence>
<accession>A0AAF0INE8</accession>
<dbReference type="Proteomes" id="UP001216638">
    <property type="component" value="Chromosome 2"/>
</dbReference>
<protein>
    <recommendedName>
        <fullName evidence="2">Peroxisomal membrane protein PEX16</fullName>
    </recommendedName>
</protein>
<evidence type="ECO:0000313" key="4">
    <source>
        <dbReference type="Proteomes" id="UP001216638"/>
    </source>
</evidence>